<evidence type="ECO:0000259" key="2">
    <source>
        <dbReference type="PROSITE" id="PS51998"/>
    </source>
</evidence>
<dbReference type="OrthoDB" id="10251073at2759"/>
<dbReference type="SUPFAM" id="SSF47592">
    <property type="entry name" value="SWIB/MDM2 domain"/>
    <property type="match status" value="1"/>
</dbReference>
<dbReference type="InterPro" id="IPR019835">
    <property type="entry name" value="SWIB_domain"/>
</dbReference>
<dbReference type="SMART" id="SM00151">
    <property type="entry name" value="SWIB"/>
    <property type="match status" value="1"/>
</dbReference>
<gene>
    <name evidence="3" type="ORF">Amon01_000206800</name>
</gene>
<dbReference type="Proteomes" id="UP001165063">
    <property type="component" value="Unassembled WGS sequence"/>
</dbReference>
<dbReference type="CDD" id="cd10567">
    <property type="entry name" value="SWIB-MDM2_like"/>
    <property type="match status" value="1"/>
</dbReference>
<feature type="domain" description="DM2" evidence="1">
    <location>
        <begin position="128"/>
        <end position="204"/>
    </location>
</feature>
<proteinExistence type="predicted"/>
<dbReference type="PROSITE" id="PS51925">
    <property type="entry name" value="SWIB_MDM2"/>
    <property type="match status" value="1"/>
</dbReference>
<keyword evidence="4" id="KW-1185">Reference proteome</keyword>
<dbReference type="EMBL" id="BSXU01000696">
    <property type="protein sequence ID" value="GMG21538.1"/>
    <property type="molecule type" value="Genomic_DNA"/>
</dbReference>
<dbReference type="Pfam" id="PF08766">
    <property type="entry name" value="DEK_C"/>
    <property type="match status" value="1"/>
</dbReference>
<dbReference type="AlphaFoldDB" id="A0A9W6YW76"/>
<dbReference type="InterPro" id="IPR003121">
    <property type="entry name" value="SWIB_MDM2_domain"/>
</dbReference>
<name>A0A9W6YW76_AMBMO</name>
<evidence type="ECO:0000259" key="1">
    <source>
        <dbReference type="PROSITE" id="PS51925"/>
    </source>
</evidence>
<accession>A0A9W6YW76</accession>
<evidence type="ECO:0000313" key="3">
    <source>
        <dbReference type="EMBL" id="GMG21538.1"/>
    </source>
</evidence>
<reference evidence="3" key="1">
    <citation type="submission" date="2023-04" db="EMBL/GenBank/DDBJ databases">
        <title>Ambrosiozyma monospora NBRC 1965.</title>
        <authorList>
            <person name="Ichikawa N."/>
            <person name="Sato H."/>
            <person name="Tonouchi N."/>
        </authorList>
    </citation>
    <scope>NUCLEOTIDE SEQUENCE</scope>
    <source>
        <strain evidence="3">NBRC 1965</strain>
    </source>
</reference>
<dbReference type="PROSITE" id="PS51998">
    <property type="entry name" value="DEK_C"/>
    <property type="match status" value="1"/>
</dbReference>
<dbReference type="InterPro" id="IPR036885">
    <property type="entry name" value="SWIB_MDM2_dom_sf"/>
</dbReference>
<comment type="caution">
    <text evidence="3">The sequence shown here is derived from an EMBL/GenBank/DDBJ whole genome shotgun (WGS) entry which is preliminary data.</text>
</comment>
<dbReference type="InterPro" id="IPR014876">
    <property type="entry name" value="DEK_C"/>
</dbReference>
<dbReference type="PANTHER" id="PTHR13844">
    <property type="entry name" value="SWI/SNF-RELATED MATRIX-ASSOCIATED ACTIN-DEPENDENT REGULATOR OF CHROMATIN SUBFAMILY D"/>
    <property type="match status" value="1"/>
</dbReference>
<protein>
    <submittedName>
        <fullName evidence="3">Unnamed protein product</fullName>
    </submittedName>
</protein>
<dbReference type="Pfam" id="PF02201">
    <property type="entry name" value="SWIB"/>
    <property type="match status" value="1"/>
</dbReference>
<organism evidence="3 4">
    <name type="scientific">Ambrosiozyma monospora</name>
    <name type="common">Yeast</name>
    <name type="synonym">Endomycopsis monosporus</name>
    <dbReference type="NCBI Taxonomy" id="43982"/>
    <lineage>
        <taxon>Eukaryota</taxon>
        <taxon>Fungi</taxon>
        <taxon>Dikarya</taxon>
        <taxon>Ascomycota</taxon>
        <taxon>Saccharomycotina</taxon>
        <taxon>Pichiomycetes</taxon>
        <taxon>Pichiales</taxon>
        <taxon>Pichiaceae</taxon>
        <taxon>Ambrosiozyma</taxon>
    </lineage>
</organism>
<sequence length="259" mass="28744">MTENYQQYAVTIDAILNVSKLEEMTTRKLRKAIESLYDVQFNDKAKKKQIDTLIIDRYNIIATSGQAGNGVADLQNRLLELQKQNNLLSAQLNQSLKSNGVAPKKRKRTVDPEIADERKAKMKREMTGFYKPVKLKPLLAQFLGMEYSSRPEITGALWKYIKANELQNPNDKREILCDDAMASVFGKKVNSFGMAKVVTKFIGPVTDEELAMLRRQRGLDENGHTIDGAIAAAVGGVAVGANGNGNGAVYDDEDVSEEE</sequence>
<feature type="domain" description="DEK-C" evidence="2">
    <location>
        <begin position="2"/>
        <end position="59"/>
    </location>
</feature>
<evidence type="ECO:0000313" key="4">
    <source>
        <dbReference type="Proteomes" id="UP001165063"/>
    </source>
</evidence>
<dbReference type="Gene3D" id="1.10.245.10">
    <property type="entry name" value="SWIB/MDM2 domain"/>
    <property type="match status" value="1"/>
</dbReference>